<evidence type="ECO:0000313" key="2">
    <source>
        <dbReference type="EMBL" id="KAK2859819.1"/>
    </source>
</evidence>
<dbReference type="Proteomes" id="UP001187415">
    <property type="component" value="Unassembled WGS sequence"/>
</dbReference>
<dbReference type="EMBL" id="JAUPFM010000002">
    <property type="protein sequence ID" value="KAK2859819.1"/>
    <property type="molecule type" value="Genomic_DNA"/>
</dbReference>
<proteinExistence type="predicted"/>
<name>A0AA88NHQ0_CHASR</name>
<evidence type="ECO:0000313" key="3">
    <source>
        <dbReference type="Proteomes" id="UP001187415"/>
    </source>
</evidence>
<reference evidence="2" key="1">
    <citation type="submission" date="2023-07" db="EMBL/GenBank/DDBJ databases">
        <title>Chromosome-level Genome Assembly of Striped Snakehead (Channa striata).</title>
        <authorList>
            <person name="Liu H."/>
        </authorList>
    </citation>
    <scope>NUCLEOTIDE SEQUENCE</scope>
    <source>
        <strain evidence="2">Gz</strain>
        <tissue evidence="2">Muscle</tissue>
    </source>
</reference>
<evidence type="ECO:0000256" key="1">
    <source>
        <dbReference type="SAM" id="MobiDB-lite"/>
    </source>
</evidence>
<gene>
    <name evidence="2" type="ORF">Q5P01_004439</name>
</gene>
<comment type="caution">
    <text evidence="2">The sequence shown here is derived from an EMBL/GenBank/DDBJ whole genome shotgun (WGS) entry which is preliminary data.</text>
</comment>
<sequence>MLERKQRSELQHRAVCWCEPQDEGLDEKQSSRPVFPVVIYLLARHNKELMDLSVKPSVTKLVCMRTSKDVALWPRSPFPGEESSFVPAQHRQNQNKAVGSVKRPEDIHSE</sequence>
<dbReference type="AlphaFoldDB" id="A0AA88NHQ0"/>
<organism evidence="2 3">
    <name type="scientific">Channa striata</name>
    <name type="common">Snakehead murrel</name>
    <name type="synonym">Ophicephalus striatus</name>
    <dbReference type="NCBI Taxonomy" id="64152"/>
    <lineage>
        <taxon>Eukaryota</taxon>
        <taxon>Metazoa</taxon>
        <taxon>Chordata</taxon>
        <taxon>Craniata</taxon>
        <taxon>Vertebrata</taxon>
        <taxon>Euteleostomi</taxon>
        <taxon>Actinopterygii</taxon>
        <taxon>Neopterygii</taxon>
        <taxon>Teleostei</taxon>
        <taxon>Neoteleostei</taxon>
        <taxon>Acanthomorphata</taxon>
        <taxon>Anabantaria</taxon>
        <taxon>Anabantiformes</taxon>
        <taxon>Channoidei</taxon>
        <taxon>Channidae</taxon>
        <taxon>Channa</taxon>
    </lineage>
</organism>
<protein>
    <submittedName>
        <fullName evidence="2">Uncharacterized protein</fullName>
    </submittedName>
</protein>
<accession>A0AA88NHQ0</accession>
<keyword evidence="3" id="KW-1185">Reference proteome</keyword>
<feature type="region of interest" description="Disordered" evidence="1">
    <location>
        <begin position="82"/>
        <end position="110"/>
    </location>
</feature>